<dbReference type="CDD" id="cd03713">
    <property type="entry name" value="EFG_mtEFG_C"/>
    <property type="match status" value="1"/>
</dbReference>
<dbReference type="PROSITE" id="PS00301">
    <property type="entry name" value="G_TR_1"/>
    <property type="match status" value="1"/>
</dbReference>
<keyword evidence="2" id="KW-0648">Protein biosynthesis</keyword>
<accession>A0A7E4ZUL6</accession>
<evidence type="ECO:0000256" key="1">
    <source>
        <dbReference type="ARBA" id="ARBA00022741"/>
    </source>
</evidence>
<dbReference type="InterPro" id="IPR027417">
    <property type="entry name" value="P-loop_NTPase"/>
</dbReference>
<dbReference type="SUPFAM" id="SSF50447">
    <property type="entry name" value="Translation proteins"/>
    <property type="match status" value="1"/>
</dbReference>
<dbReference type="SMART" id="SM00889">
    <property type="entry name" value="EFG_IV"/>
    <property type="match status" value="1"/>
</dbReference>
<dbReference type="SUPFAM" id="SSF54211">
    <property type="entry name" value="Ribosomal protein S5 domain 2-like"/>
    <property type="match status" value="1"/>
</dbReference>
<dbReference type="InterPro" id="IPR005225">
    <property type="entry name" value="Small_GTP-bd"/>
</dbReference>
<dbReference type="GO" id="GO:0005525">
    <property type="term" value="F:GTP binding"/>
    <property type="evidence" value="ECO:0007669"/>
    <property type="project" value="UniProtKB-KW"/>
</dbReference>
<evidence type="ECO:0000256" key="4">
    <source>
        <dbReference type="ARBA" id="ARBA00023134"/>
    </source>
</evidence>
<dbReference type="Pfam" id="PF22042">
    <property type="entry name" value="EF-G_D2"/>
    <property type="match status" value="1"/>
</dbReference>
<dbReference type="SMART" id="SM00838">
    <property type="entry name" value="EFG_C"/>
    <property type="match status" value="1"/>
</dbReference>
<keyword evidence="4" id="KW-0342">GTP-binding</keyword>
<proteinExistence type="predicted"/>
<reference evidence="6" key="1">
    <citation type="journal article" date="2013" name="Genetics">
        <title>The draft genome and transcriptome of Panagrellus redivivus are shaped by the harsh demands of a free-living lifestyle.</title>
        <authorList>
            <person name="Srinivasan J."/>
            <person name="Dillman A.R."/>
            <person name="Macchietto M.G."/>
            <person name="Heikkinen L."/>
            <person name="Lakso M."/>
            <person name="Fracchia K.M."/>
            <person name="Antoshechkin I."/>
            <person name="Mortazavi A."/>
            <person name="Wong G."/>
            <person name="Sternberg P.W."/>
        </authorList>
    </citation>
    <scope>NUCLEOTIDE SEQUENCE [LARGE SCALE GENOMIC DNA]</scope>
    <source>
        <strain evidence="6">MT8872</strain>
    </source>
</reference>
<organism evidence="6 7">
    <name type="scientific">Panagrellus redivivus</name>
    <name type="common">Microworm</name>
    <dbReference type="NCBI Taxonomy" id="6233"/>
    <lineage>
        <taxon>Eukaryota</taxon>
        <taxon>Metazoa</taxon>
        <taxon>Ecdysozoa</taxon>
        <taxon>Nematoda</taxon>
        <taxon>Chromadorea</taxon>
        <taxon>Rhabditida</taxon>
        <taxon>Tylenchina</taxon>
        <taxon>Panagrolaimomorpha</taxon>
        <taxon>Panagrolaimoidea</taxon>
        <taxon>Panagrolaimidae</taxon>
        <taxon>Panagrellus</taxon>
    </lineage>
</organism>
<dbReference type="Gene3D" id="3.30.70.870">
    <property type="entry name" value="Elongation Factor G (Translational Gtpase), domain 3"/>
    <property type="match status" value="1"/>
</dbReference>
<dbReference type="WBParaSite" id="Pan_g18255.t1">
    <property type="protein sequence ID" value="Pan_g18255.t1"/>
    <property type="gene ID" value="Pan_g18255"/>
</dbReference>
<sequence>MLRVKPFQSLPKQIRCRVWSLRGVMTPALKPNVPLDKIRNIGIIAHIDAGKTTVTERLLYLTGLTSVVGDVDDGNTVTDFMELERERGITIQSAAVTSFWRDHRINLIDTPGHVDFTLEVERCLRVLDGAVAVLDGSTGVQAQTLTVWRQAKKFKLPCVFFVNKLDKPGANFAMAVDSIEQRLSQRAAATVVPIYDPSNSKKVTGLVDLLAKKYLDLTNHKALWNNIDTQSHEFELLNRGREELFTRISDSDDEFGTKMLEHSGDLADFNQFVMFTALRKATLSKELAPVSCGTALRHTQSVVPILNHVLDLLPSPMERVVELPDAKFVGLVFKIVHDKRRGQLSYMRVYKGQLKSGSTVDNLNRETQETGLKLFTPFSDDFQASPIVTEGNIAVISGLKDTVTGDTLTQGKLTSSSILLTGIELPDPVFFCSVEPPSTASIHAFDRALKELVVEDPSLKTRYDAETGQTIVEGMGELHIEVFKERLLREYGLNVFMGPLQVGYREVIDAPATESAHVEDQFGDQKFKQSCSITLRLEPTEKDTKFTKLEVDLDESATQKYVRADWLKAASEGVKNALLNGPVLGFPVHNVKVSLKNLTASGGKVNPSLIAACANECVTKALKASGAHLIEPVMLVEVTVIDEAAEAGVNSVLQELTRRRGHICNVQQQDTQGHSIIIEARVPLAETSGIAASIRSLSSGLAFLHMQLLEYEHVSPHDQAVIIERYYQGRGKTDF</sequence>
<feature type="domain" description="Tr-type G" evidence="5">
    <location>
        <begin position="36"/>
        <end position="317"/>
    </location>
</feature>
<reference evidence="7" key="2">
    <citation type="submission" date="2020-10" db="UniProtKB">
        <authorList>
            <consortium name="WormBaseParasite"/>
        </authorList>
    </citation>
    <scope>IDENTIFICATION</scope>
</reference>
<dbReference type="GO" id="GO:0032790">
    <property type="term" value="P:ribosome disassembly"/>
    <property type="evidence" value="ECO:0007669"/>
    <property type="project" value="TreeGrafter"/>
</dbReference>
<dbReference type="AlphaFoldDB" id="A0A7E4ZUL6"/>
<dbReference type="Pfam" id="PF00679">
    <property type="entry name" value="EFG_C"/>
    <property type="match status" value="1"/>
</dbReference>
<dbReference type="GO" id="GO:0003924">
    <property type="term" value="F:GTPase activity"/>
    <property type="evidence" value="ECO:0007669"/>
    <property type="project" value="InterPro"/>
</dbReference>
<dbReference type="NCBIfam" id="TIGR00231">
    <property type="entry name" value="small_GTP"/>
    <property type="match status" value="1"/>
</dbReference>
<dbReference type="Gene3D" id="2.40.30.10">
    <property type="entry name" value="Translation factors"/>
    <property type="match status" value="1"/>
</dbReference>
<dbReference type="PANTHER" id="PTHR43261:SF1">
    <property type="entry name" value="RIBOSOME-RELEASING FACTOR 2, MITOCHONDRIAL"/>
    <property type="match status" value="1"/>
</dbReference>
<keyword evidence="6" id="KW-1185">Reference proteome</keyword>
<keyword evidence="3" id="KW-0496">Mitochondrion</keyword>
<dbReference type="InterPro" id="IPR000640">
    <property type="entry name" value="EFG_V-like"/>
</dbReference>
<evidence type="ECO:0000256" key="2">
    <source>
        <dbReference type="ARBA" id="ARBA00022917"/>
    </source>
</evidence>
<dbReference type="InterPro" id="IPR009022">
    <property type="entry name" value="EFG_III"/>
</dbReference>
<dbReference type="Gene3D" id="3.30.70.240">
    <property type="match status" value="1"/>
</dbReference>
<dbReference type="Proteomes" id="UP000492821">
    <property type="component" value="Unassembled WGS sequence"/>
</dbReference>
<dbReference type="SUPFAM" id="SSF52540">
    <property type="entry name" value="P-loop containing nucleoside triphosphate hydrolases"/>
    <property type="match status" value="1"/>
</dbReference>
<keyword evidence="1" id="KW-0547">Nucleotide-binding</keyword>
<dbReference type="InterPro" id="IPR005517">
    <property type="entry name" value="Transl_elong_EFG/EF2_IV"/>
</dbReference>
<dbReference type="Pfam" id="PF00009">
    <property type="entry name" value="GTP_EFTU"/>
    <property type="match status" value="1"/>
</dbReference>
<dbReference type="InterPro" id="IPR020568">
    <property type="entry name" value="Ribosomal_Su5_D2-typ_SF"/>
</dbReference>
<dbReference type="InterPro" id="IPR014721">
    <property type="entry name" value="Ribsml_uS5_D2-typ_fold_subgr"/>
</dbReference>
<dbReference type="InterPro" id="IPR035647">
    <property type="entry name" value="EFG_III/V"/>
</dbReference>
<dbReference type="Gene3D" id="3.30.230.10">
    <property type="match status" value="1"/>
</dbReference>
<dbReference type="Pfam" id="PF03764">
    <property type="entry name" value="EFG_IV"/>
    <property type="match status" value="1"/>
</dbReference>
<dbReference type="GO" id="GO:0005759">
    <property type="term" value="C:mitochondrial matrix"/>
    <property type="evidence" value="ECO:0007669"/>
    <property type="project" value="UniProtKB-ARBA"/>
</dbReference>
<dbReference type="Pfam" id="PF14492">
    <property type="entry name" value="EFG_III"/>
    <property type="match status" value="1"/>
</dbReference>
<dbReference type="Gene3D" id="3.40.50.300">
    <property type="entry name" value="P-loop containing nucleotide triphosphate hydrolases"/>
    <property type="match status" value="1"/>
</dbReference>
<evidence type="ECO:0000256" key="3">
    <source>
        <dbReference type="ARBA" id="ARBA00023128"/>
    </source>
</evidence>
<dbReference type="InterPro" id="IPR035649">
    <property type="entry name" value="EFG_V"/>
</dbReference>
<dbReference type="InterPro" id="IPR000795">
    <property type="entry name" value="T_Tr_GTP-bd_dom"/>
</dbReference>
<dbReference type="InterPro" id="IPR009000">
    <property type="entry name" value="Transl_B-barrel_sf"/>
</dbReference>
<dbReference type="PROSITE" id="PS51722">
    <property type="entry name" value="G_TR_2"/>
    <property type="match status" value="1"/>
</dbReference>
<dbReference type="FunFam" id="3.40.50.300:FF:000514">
    <property type="entry name" value="Ribosome-releasing factor 2, mitochondrial"/>
    <property type="match status" value="1"/>
</dbReference>
<evidence type="ECO:0000313" key="7">
    <source>
        <dbReference type="WBParaSite" id="Pan_g18255.t1"/>
    </source>
</evidence>
<evidence type="ECO:0000313" key="6">
    <source>
        <dbReference type="Proteomes" id="UP000492821"/>
    </source>
</evidence>
<dbReference type="InterPro" id="IPR053905">
    <property type="entry name" value="EF-G-like_DII"/>
</dbReference>
<dbReference type="CDD" id="cd16262">
    <property type="entry name" value="EFG_III"/>
    <property type="match status" value="1"/>
</dbReference>
<dbReference type="PANTHER" id="PTHR43261">
    <property type="entry name" value="TRANSLATION ELONGATION FACTOR G-RELATED"/>
    <property type="match status" value="1"/>
</dbReference>
<evidence type="ECO:0000259" key="5">
    <source>
        <dbReference type="PROSITE" id="PS51722"/>
    </source>
</evidence>
<dbReference type="InterPro" id="IPR041095">
    <property type="entry name" value="EFG_II"/>
</dbReference>
<name>A0A7E4ZUL6_PANRE</name>
<dbReference type="InterPro" id="IPR031157">
    <property type="entry name" value="G_TR_CS"/>
</dbReference>
<dbReference type="SUPFAM" id="SSF54980">
    <property type="entry name" value="EF-G C-terminal domain-like"/>
    <property type="match status" value="2"/>
</dbReference>
<dbReference type="GO" id="GO:0032543">
    <property type="term" value="P:mitochondrial translation"/>
    <property type="evidence" value="ECO:0007669"/>
    <property type="project" value="TreeGrafter"/>
</dbReference>
<protein>
    <submittedName>
        <fullName evidence="7">Tr-type G domain-containing protein</fullName>
    </submittedName>
</protein>
<dbReference type="PRINTS" id="PR00315">
    <property type="entry name" value="ELONGATNFCT"/>
</dbReference>